<keyword evidence="8" id="KW-1185">Reference proteome</keyword>
<keyword evidence="1" id="KW-0436">Ligase</keyword>
<dbReference type="Pfam" id="PF03738">
    <property type="entry name" value="GSP_synth"/>
    <property type="match status" value="1"/>
</dbReference>
<dbReference type="Proteomes" id="UP000245629">
    <property type="component" value="Chromosome 1"/>
</dbReference>
<evidence type="ECO:0000256" key="1">
    <source>
        <dbReference type="ARBA" id="ARBA00022598"/>
    </source>
</evidence>
<evidence type="ECO:0000256" key="5">
    <source>
        <dbReference type="ARBA" id="ARBA00022842"/>
    </source>
</evidence>
<dbReference type="GO" id="GO:0046872">
    <property type="term" value="F:metal ion binding"/>
    <property type="evidence" value="ECO:0007669"/>
    <property type="project" value="UniProtKB-KW"/>
</dbReference>
<dbReference type="InterPro" id="IPR016185">
    <property type="entry name" value="PreATP-grasp_dom_sf"/>
</dbReference>
<keyword evidence="4" id="KW-0067">ATP-binding</keyword>
<evidence type="ECO:0000313" key="7">
    <source>
        <dbReference type="EMBL" id="AWK85622.1"/>
    </source>
</evidence>
<proteinExistence type="predicted"/>
<organism evidence="7 8">
    <name type="scientific">Azospirillum thermophilum</name>
    <dbReference type="NCBI Taxonomy" id="2202148"/>
    <lineage>
        <taxon>Bacteria</taxon>
        <taxon>Pseudomonadati</taxon>
        <taxon>Pseudomonadota</taxon>
        <taxon>Alphaproteobacteria</taxon>
        <taxon>Rhodospirillales</taxon>
        <taxon>Azospirillaceae</taxon>
        <taxon>Azospirillum</taxon>
    </lineage>
</organism>
<sequence>MDRVVTTPRPDWQSRLEEIGFPFHTDADGTLYWDESAYWRFSLAEIETLEDAAEEVYRLCEQAVGHVVANRLYDAVGLPPEAAPAVEASWAGRDDRDMALYARFDFAWDGTGGPPKMLELNAETPTSLYESAVAQWCWLQDRFPEADQFNSLEEALVARWERRRDACPTLAAGQEAVHFACLMPHPEDEATIAYLQTLALKAGLTTKAIPIQSIRYHDATGGFLDESGQPIRHLMKLYPWDWMVHEQAGRELVAAAAAGRIRVIEPAWKMVMASKGLLALLWHLFPGHPNLLPAFLDRSRFAAGSTVVAKPLLGREGSNISIATLDGAGQPAGAPLAETAGPYDEAGWVYQSYAPLAESGGNHAVLGVWMAGGQACGLGIREDRSLITGNSSRFVPHLFLSGAQ</sequence>
<evidence type="ECO:0000313" key="8">
    <source>
        <dbReference type="Proteomes" id="UP000245629"/>
    </source>
</evidence>
<reference evidence="8" key="1">
    <citation type="submission" date="2018-05" db="EMBL/GenBank/DDBJ databases">
        <title>Azospirillum thermophila sp. nov., a novel isolated from hot spring.</title>
        <authorList>
            <person name="Zhao Z."/>
        </authorList>
    </citation>
    <scope>NUCLEOTIDE SEQUENCE [LARGE SCALE GENOMIC DNA]</scope>
    <source>
        <strain evidence="8">CFH 70021</strain>
    </source>
</reference>
<evidence type="ECO:0000259" key="6">
    <source>
        <dbReference type="Pfam" id="PF03738"/>
    </source>
</evidence>
<dbReference type="Gene3D" id="3.30.1490.330">
    <property type="match status" value="1"/>
</dbReference>
<feature type="domain" description="Glutathionylspermidine synthase pre-ATP-grasp-like" evidence="6">
    <location>
        <begin position="12"/>
        <end position="398"/>
    </location>
</feature>
<dbReference type="KEGG" id="azz:DEW08_05105"/>
<keyword evidence="3" id="KW-0547">Nucleotide-binding</keyword>
<evidence type="ECO:0000256" key="3">
    <source>
        <dbReference type="ARBA" id="ARBA00022741"/>
    </source>
</evidence>
<dbReference type="OrthoDB" id="9765517at2"/>
<protein>
    <submittedName>
        <fullName evidence="7">Glutathionylspermidine synthase family protein</fullName>
    </submittedName>
</protein>
<accession>A0A2S2CMC7</accession>
<dbReference type="SUPFAM" id="SSF52440">
    <property type="entry name" value="PreATP-grasp domain"/>
    <property type="match status" value="1"/>
</dbReference>
<evidence type="ECO:0000256" key="2">
    <source>
        <dbReference type="ARBA" id="ARBA00022723"/>
    </source>
</evidence>
<dbReference type="AlphaFoldDB" id="A0A2S2CMC7"/>
<keyword evidence="2" id="KW-0479">Metal-binding</keyword>
<name>A0A2S2CMC7_9PROT</name>
<dbReference type="RefSeq" id="WP_109324985.1">
    <property type="nucleotide sequence ID" value="NZ_CP029352.1"/>
</dbReference>
<dbReference type="EMBL" id="CP029352">
    <property type="protein sequence ID" value="AWK85622.1"/>
    <property type="molecule type" value="Genomic_DNA"/>
</dbReference>
<dbReference type="SUPFAM" id="SSF56059">
    <property type="entry name" value="Glutathione synthetase ATP-binding domain-like"/>
    <property type="match status" value="1"/>
</dbReference>
<evidence type="ECO:0000256" key="4">
    <source>
        <dbReference type="ARBA" id="ARBA00022840"/>
    </source>
</evidence>
<dbReference type="GO" id="GO:0016874">
    <property type="term" value="F:ligase activity"/>
    <property type="evidence" value="ECO:0007669"/>
    <property type="project" value="UniProtKB-KW"/>
</dbReference>
<gene>
    <name evidence="7" type="ORF">DEW08_05105</name>
</gene>
<dbReference type="InterPro" id="IPR005494">
    <property type="entry name" value="GSPS_pre-ATP-grasp-like_dom"/>
</dbReference>
<keyword evidence="5" id="KW-0460">Magnesium</keyword>
<dbReference type="GO" id="GO:0005524">
    <property type="term" value="F:ATP binding"/>
    <property type="evidence" value="ECO:0007669"/>
    <property type="project" value="UniProtKB-KW"/>
</dbReference>